<gene>
    <name evidence="2" type="ORF">S01H4_03731</name>
</gene>
<name>X0YRW5_9ZZZZ</name>
<dbReference type="AlphaFoldDB" id="X0YRW5"/>
<proteinExistence type="predicted"/>
<keyword evidence="1" id="KW-1133">Transmembrane helix</keyword>
<keyword evidence="1" id="KW-0472">Membrane</keyword>
<keyword evidence="1" id="KW-0812">Transmembrane</keyword>
<evidence type="ECO:0000256" key="1">
    <source>
        <dbReference type="SAM" id="Phobius"/>
    </source>
</evidence>
<feature type="transmembrane region" description="Helical" evidence="1">
    <location>
        <begin position="6"/>
        <end position="26"/>
    </location>
</feature>
<protein>
    <submittedName>
        <fullName evidence="2">Uncharacterized protein</fullName>
    </submittedName>
</protein>
<sequence length="141" mass="16684">MKDLKFGIGAILIVIIIFTLMFQMRLTSMEQVAKDRYISTVVAIDFTRDKMKALTGRIDAIKAQEHIHHLDVMWRINQLDIRLVEKIGVNLSQMVNYAGQFGRKFKALDETIRNDIHYYSRDKWLENMSPEYREIFEKRGE</sequence>
<accession>X0YRW5</accession>
<reference evidence="2" key="1">
    <citation type="journal article" date="2014" name="Front. Microbiol.">
        <title>High frequency of phylogenetically diverse reductive dehalogenase-homologous genes in deep subseafloor sedimentary metagenomes.</title>
        <authorList>
            <person name="Kawai M."/>
            <person name="Futagami T."/>
            <person name="Toyoda A."/>
            <person name="Takaki Y."/>
            <person name="Nishi S."/>
            <person name="Hori S."/>
            <person name="Arai W."/>
            <person name="Tsubouchi T."/>
            <person name="Morono Y."/>
            <person name="Uchiyama I."/>
            <person name="Ito T."/>
            <person name="Fujiyama A."/>
            <person name="Inagaki F."/>
            <person name="Takami H."/>
        </authorList>
    </citation>
    <scope>NUCLEOTIDE SEQUENCE</scope>
    <source>
        <strain evidence="2">Expedition CK06-06</strain>
    </source>
</reference>
<evidence type="ECO:0000313" key="2">
    <source>
        <dbReference type="EMBL" id="GAG59174.1"/>
    </source>
</evidence>
<comment type="caution">
    <text evidence="2">The sequence shown here is derived from an EMBL/GenBank/DDBJ whole genome shotgun (WGS) entry which is preliminary data.</text>
</comment>
<dbReference type="EMBL" id="BART01000940">
    <property type="protein sequence ID" value="GAG59174.1"/>
    <property type="molecule type" value="Genomic_DNA"/>
</dbReference>
<organism evidence="2">
    <name type="scientific">marine sediment metagenome</name>
    <dbReference type="NCBI Taxonomy" id="412755"/>
    <lineage>
        <taxon>unclassified sequences</taxon>
        <taxon>metagenomes</taxon>
        <taxon>ecological metagenomes</taxon>
    </lineage>
</organism>